<dbReference type="EMBL" id="CAXJRC010000002">
    <property type="protein sequence ID" value="CAL2104867.1"/>
    <property type="molecule type" value="Genomic_DNA"/>
</dbReference>
<proteinExistence type="predicted"/>
<comment type="caution">
    <text evidence="1">The sequence shown here is derived from an EMBL/GenBank/DDBJ whole genome shotgun (WGS) entry which is preliminary data.</text>
</comment>
<protein>
    <submittedName>
        <fullName evidence="1">Uncharacterized protein</fullName>
    </submittedName>
</protein>
<reference evidence="1 2" key="1">
    <citation type="submission" date="2024-05" db="EMBL/GenBank/DDBJ databases">
        <authorList>
            <person name="Duchaud E."/>
        </authorList>
    </citation>
    <scope>NUCLEOTIDE SEQUENCE [LARGE SCALE GENOMIC DNA]</scope>
    <source>
        <strain evidence="1">Ena-SAMPLE-TAB-13-05-2024-13:56:06:370-140305</strain>
    </source>
</reference>
<dbReference type="Proteomes" id="UP001497602">
    <property type="component" value="Unassembled WGS sequence"/>
</dbReference>
<keyword evidence="2" id="KW-1185">Reference proteome</keyword>
<gene>
    <name evidence="1" type="ORF">T190115A13A_110003</name>
</gene>
<sequence>MAVLIKRCSFIKLKEKIVCFFTLSFDLLKVKTSAKLVMLNCILHSNNKQPTIQN</sequence>
<evidence type="ECO:0000313" key="2">
    <source>
        <dbReference type="Proteomes" id="UP001497602"/>
    </source>
</evidence>
<evidence type="ECO:0000313" key="1">
    <source>
        <dbReference type="EMBL" id="CAL2104867.1"/>
    </source>
</evidence>
<accession>A0ABP1F926</accession>
<name>A0ABP1F926_9FLAO</name>
<organism evidence="1 2">
    <name type="scientific">Tenacibaculum vairaonense</name>
    <dbReference type="NCBI Taxonomy" id="3137860"/>
    <lineage>
        <taxon>Bacteria</taxon>
        <taxon>Pseudomonadati</taxon>
        <taxon>Bacteroidota</taxon>
        <taxon>Flavobacteriia</taxon>
        <taxon>Flavobacteriales</taxon>
        <taxon>Flavobacteriaceae</taxon>
        <taxon>Tenacibaculum</taxon>
    </lineage>
</organism>